<sequence length="84" mass="9139">MAQFVGQITMEVAPSKLPSIIRRARLPKILDTIMEDGKEALESPRAPSHNGSRTKEAVGTPMCCADKLAFLVPMAKTECLKIKA</sequence>
<name>A0A3L6RIH0_PANMI</name>
<accession>A0A3L6RIH0</accession>
<evidence type="ECO:0000256" key="1">
    <source>
        <dbReference type="SAM" id="MobiDB-lite"/>
    </source>
</evidence>
<keyword evidence="3" id="KW-1185">Reference proteome</keyword>
<evidence type="ECO:0000313" key="2">
    <source>
        <dbReference type="EMBL" id="RLN03882.1"/>
    </source>
</evidence>
<proteinExistence type="predicted"/>
<dbReference type="EMBL" id="PQIB02000008">
    <property type="protein sequence ID" value="RLN03882.1"/>
    <property type="molecule type" value="Genomic_DNA"/>
</dbReference>
<comment type="caution">
    <text evidence="2">The sequence shown here is derived from an EMBL/GenBank/DDBJ whole genome shotgun (WGS) entry which is preliminary data.</text>
</comment>
<evidence type="ECO:0000313" key="3">
    <source>
        <dbReference type="Proteomes" id="UP000275267"/>
    </source>
</evidence>
<reference evidence="3" key="1">
    <citation type="journal article" date="2019" name="Nat. Commun.">
        <title>The genome of broomcorn millet.</title>
        <authorList>
            <person name="Zou C."/>
            <person name="Miki D."/>
            <person name="Li D."/>
            <person name="Tang Q."/>
            <person name="Xiao L."/>
            <person name="Rajput S."/>
            <person name="Deng P."/>
            <person name="Jia W."/>
            <person name="Huang R."/>
            <person name="Zhang M."/>
            <person name="Sun Y."/>
            <person name="Hu J."/>
            <person name="Fu X."/>
            <person name="Schnable P.S."/>
            <person name="Li F."/>
            <person name="Zhang H."/>
            <person name="Feng B."/>
            <person name="Zhu X."/>
            <person name="Liu R."/>
            <person name="Schnable J.C."/>
            <person name="Zhu J.-K."/>
            <person name="Zhang H."/>
        </authorList>
    </citation>
    <scope>NUCLEOTIDE SEQUENCE [LARGE SCALE GENOMIC DNA]</scope>
</reference>
<gene>
    <name evidence="2" type="ORF">C2845_PM13G05170</name>
</gene>
<dbReference type="Proteomes" id="UP000275267">
    <property type="component" value="Unassembled WGS sequence"/>
</dbReference>
<protein>
    <submittedName>
        <fullName evidence="2">Uncharacterized protein</fullName>
    </submittedName>
</protein>
<organism evidence="2 3">
    <name type="scientific">Panicum miliaceum</name>
    <name type="common">Proso millet</name>
    <name type="synonym">Broomcorn millet</name>
    <dbReference type="NCBI Taxonomy" id="4540"/>
    <lineage>
        <taxon>Eukaryota</taxon>
        <taxon>Viridiplantae</taxon>
        <taxon>Streptophyta</taxon>
        <taxon>Embryophyta</taxon>
        <taxon>Tracheophyta</taxon>
        <taxon>Spermatophyta</taxon>
        <taxon>Magnoliopsida</taxon>
        <taxon>Liliopsida</taxon>
        <taxon>Poales</taxon>
        <taxon>Poaceae</taxon>
        <taxon>PACMAD clade</taxon>
        <taxon>Panicoideae</taxon>
        <taxon>Panicodae</taxon>
        <taxon>Paniceae</taxon>
        <taxon>Panicinae</taxon>
        <taxon>Panicum</taxon>
        <taxon>Panicum sect. Panicum</taxon>
    </lineage>
</organism>
<dbReference type="AlphaFoldDB" id="A0A3L6RIH0"/>
<feature type="region of interest" description="Disordered" evidence="1">
    <location>
        <begin position="37"/>
        <end position="57"/>
    </location>
</feature>
<dbReference type="OrthoDB" id="616939at2759"/>